<reference evidence="3" key="1">
    <citation type="submission" date="2021-06" db="EMBL/GenBank/DDBJ databases">
        <title>Complete genome sequence of Nocardioides sp. G188.</title>
        <authorList>
            <person name="Im W.-T."/>
        </authorList>
    </citation>
    <scope>NUCLEOTIDE SEQUENCE</scope>
    <source>
        <strain evidence="3">G188</strain>
    </source>
</reference>
<gene>
    <name evidence="3" type="ORF">KRR39_09760</name>
</gene>
<evidence type="ECO:0000313" key="4">
    <source>
        <dbReference type="Proteomes" id="UP000683575"/>
    </source>
</evidence>
<feature type="compositionally biased region" description="Polar residues" evidence="1">
    <location>
        <begin position="78"/>
        <end position="87"/>
    </location>
</feature>
<dbReference type="EMBL" id="CP077062">
    <property type="protein sequence ID" value="QWZ09983.1"/>
    <property type="molecule type" value="Genomic_DNA"/>
</dbReference>
<accession>A0A975Y1X9</accession>
<protein>
    <submittedName>
        <fullName evidence="3">Uncharacterized protein</fullName>
    </submittedName>
</protein>
<evidence type="ECO:0000313" key="3">
    <source>
        <dbReference type="EMBL" id="QWZ09983.1"/>
    </source>
</evidence>
<evidence type="ECO:0000256" key="1">
    <source>
        <dbReference type="SAM" id="MobiDB-lite"/>
    </source>
</evidence>
<keyword evidence="2" id="KW-0812">Transmembrane</keyword>
<feature type="region of interest" description="Disordered" evidence="1">
    <location>
        <begin position="77"/>
        <end position="98"/>
    </location>
</feature>
<dbReference type="KEGG" id="nps:KRR39_09760"/>
<feature type="transmembrane region" description="Helical" evidence="2">
    <location>
        <begin position="37"/>
        <end position="58"/>
    </location>
</feature>
<dbReference type="RefSeq" id="WP_216941829.1">
    <property type="nucleotide sequence ID" value="NZ_CP077062.1"/>
</dbReference>
<feature type="region of interest" description="Disordered" evidence="1">
    <location>
        <begin position="1"/>
        <end position="23"/>
    </location>
</feature>
<sequence>MGTLQEELDRSFGDGPPLPPVRRHVAGGRRALVRRRVAVGGAGLAAAVVLVTSAYAVLPSSPTGSDRVAGKPVLAATPSVSPATNDPSRPPAETPWPRGELVRYVDGTLEVRPKVIVHEHIRNPYGFEPPALSDALDVTWRGRRQWLILEKHPMPQGITVSSSTPSNGWASFAAYVADQVAADGGSGWPDTFRLDDRGEVVPTTGTRVLNRTDDPRLGPDFAPRGATTGAAVISVAGEKGSYFVVWRVIDGTLDVITTPPDDIVGATFAELLSGARARYASGTGLR</sequence>
<proteinExistence type="predicted"/>
<keyword evidence="2" id="KW-1133">Transmembrane helix</keyword>
<keyword evidence="4" id="KW-1185">Reference proteome</keyword>
<organism evidence="3 4">
    <name type="scientific">Nocardioides panacis</name>
    <dbReference type="NCBI Taxonomy" id="2849501"/>
    <lineage>
        <taxon>Bacteria</taxon>
        <taxon>Bacillati</taxon>
        <taxon>Actinomycetota</taxon>
        <taxon>Actinomycetes</taxon>
        <taxon>Propionibacteriales</taxon>
        <taxon>Nocardioidaceae</taxon>
        <taxon>Nocardioides</taxon>
    </lineage>
</organism>
<evidence type="ECO:0000256" key="2">
    <source>
        <dbReference type="SAM" id="Phobius"/>
    </source>
</evidence>
<keyword evidence="2" id="KW-0472">Membrane</keyword>
<dbReference type="Proteomes" id="UP000683575">
    <property type="component" value="Chromosome"/>
</dbReference>
<name>A0A975Y1X9_9ACTN</name>
<dbReference type="AlphaFoldDB" id="A0A975Y1X9"/>